<comment type="subcellular location">
    <subcellularLocation>
        <location evidence="1">Periplasm</location>
    </subcellularLocation>
</comment>
<evidence type="ECO:0000256" key="1">
    <source>
        <dbReference type="ARBA" id="ARBA00004418"/>
    </source>
</evidence>
<accession>A0ABV6C8C7</accession>
<keyword evidence="6" id="KW-0732">Signal</keyword>
<dbReference type="NCBIfam" id="NF008211">
    <property type="entry name" value="PRK10974.1"/>
    <property type="match status" value="1"/>
</dbReference>
<sequence length="445" mass="49375">MDSILSINSLKKVGLYSLIVASLTSASFVEAKTDITFWHAMSGQLGEEVNGLVQQFNASQNDFEVSAVYKGNYDETITAGIAAIRTGESPEILQVYEVGTATMISSNAIVPVYEVFEKANLPFDESLYVDTVRSYYTDSQSGRMLSMPFNSSTPVLYYNKDAYKKAGLDPKTPPKTWQEVETHAKKLLESGMSCGYTFSNAPWVHLENFSAWHGLPFATLNNGYDGLSAELQVNTANHINFLNFLNQMNKDKTLQYFGRRDEGMEKFYNGDCGIFTGSSGSRGSIEANAKFELGMGFLPYLEGISSAPQNTMIGGASLWVMKDKSEDTYKGIAAFLSYLALPENAARWHQNTGYVPVTLAGYELTKQQGFYDKNPGANVAIEQLLFKEPLPHTRGLRLGNMTQIRQIADEEFEAVLTGQKSPESALNDINTRANQQLRRFEKSNQ</sequence>
<comment type="caution">
    <text evidence="7">The sequence shown here is derived from an EMBL/GenBank/DDBJ whole genome shotgun (WGS) entry which is preliminary data.</text>
</comment>
<comment type="subunit">
    <text evidence="3">The complex is composed of two ATP-binding proteins (UgpC), two transmembrane proteins (UgpA and UgpE) and a solute-binding protein (UgpB).</text>
</comment>
<evidence type="ECO:0000256" key="4">
    <source>
        <dbReference type="ARBA" id="ARBA00017470"/>
    </source>
</evidence>
<proteinExistence type="inferred from homology"/>
<dbReference type="PANTHER" id="PTHR43649:SF31">
    <property type="entry name" value="SN-GLYCEROL-3-PHOSPHATE-BINDING PERIPLASMIC PROTEIN UGPB"/>
    <property type="match status" value="1"/>
</dbReference>
<dbReference type="RefSeq" id="WP_385876320.1">
    <property type="nucleotide sequence ID" value="NZ_JBHLXE010000038.1"/>
</dbReference>
<keyword evidence="5" id="KW-0813">Transport</keyword>
<dbReference type="Proteomes" id="UP001589758">
    <property type="component" value="Unassembled WGS sequence"/>
</dbReference>
<evidence type="ECO:0000256" key="3">
    <source>
        <dbReference type="ARBA" id="ARBA00011557"/>
    </source>
</evidence>
<keyword evidence="8" id="KW-1185">Reference proteome</keyword>
<evidence type="ECO:0000313" key="7">
    <source>
        <dbReference type="EMBL" id="MFC0179223.1"/>
    </source>
</evidence>
<name>A0ABV6C8C7_9GAMM</name>
<protein>
    <recommendedName>
        <fullName evidence="4">sn-glycerol-3-phosphate-binding periplasmic protein UgpB</fullName>
    </recommendedName>
</protein>
<reference evidence="7 8" key="1">
    <citation type="submission" date="2024-09" db="EMBL/GenBank/DDBJ databases">
        <authorList>
            <person name="Sun Q."/>
            <person name="Mori K."/>
        </authorList>
    </citation>
    <scope>NUCLEOTIDE SEQUENCE [LARGE SCALE GENOMIC DNA]</scope>
    <source>
        <strain evidence="7 8">CCM 8545</strain>
    </source>
</reference>
<gene>
    <name evidence="7" type="primary">ugpB</name>
    <name evidence="7" type="ORF">ACFFIT_03770</name>
</gene>
<organism evidence="7 8">
    <name type="scientific">Thorsellia kenyensis</name>
    <dbReference type="NCBI Taxonomy" id="1549888"/>
    <lineage>
        <taxon>Bacteria</taxon>
        <taxon>Pseudomonadati</taxon>
        <taxon>Pseudomonadota</taxon>
        <taxon>Gammaproteobacteria</taxon>
        <taxon>Enterobacterales</taxon>
        <taxon>Thorselliaceae</taxon>
        <taxon>Thorsellia</taxon>
    </lineage>
</organism>
<evidence type="ECO:0000256" key="5">
    <source>
        <dbReference type="ARBA" id="ARBA00022448"/>
    </source>
</evidence>
<dbReference type="Gene3D" id="3.40.190.10">
    <property type="entry name" value="Periplasmic binding protein-like II"/>
    <property type="match status" value="2"/>
</dbReference>
<evidence type="ECO:0000256" key="6">
    <source>
        <dbReference type="ARBA" id="ARBA00022729"/>
    </source>
</evidence>
<dbReference type="Pfam" id="PF13416">
    <property type="entry name" value="SBP_bac_8"/>
    <property type="match status" value="1"/>
</dbReference>
<evidence type="ECO:0000256" key="2">
    <source>
        <dbReference type="ARBA" id="ARBA00008520"/>
    </source>
</evidence>
<dbReference type="SUPFAM" id="SSF53850">
    <property type="entry name" value="Periplasmic binding protein-like II"/>
    <property type="match status" value="1"/>
</dbReference>
<dbReference type="InterPro" id="IPR006059">
    <property type="entry name" value="SBP"/>
</dbReference>
<comment type="similarity">
    <text evidence="2">Belongs to the bacterial solute-binding protein 1 family.</text>
</comment>
<dbReference type="EMBL" id="JBHLXE010000038">
    <property type="protein sequence ID" value="MFC0179223.1"/>
    <property type="molecule type" value="Genomic_DNA"/>
</dbReference>
<dbReference type="CDD" id="cd14748">
    <property type="entry name" value="PBP2_UgpB"/>
    <property type="match status" value="1"/>
</dbReference>
<dbReference type="PANTHER" id="PTHR43649">
    <property type="entry name" value="ARABINOSE-BINDING PROTEIN-RELATED"/>
    <property type="match status" value="1"/>
</dbReference>
<evidence type="ECO:0000313" key="8">
    <source>
        <dbReference type="Proteomes" id="UP001589758"/>
    </source>
</evidence>
<dbReference type="InterPro" id="IPR050490">
    <property type="entry name" value="Bact_solute-bd_prot1"/>
</dbReference>